<dbReference type="RefSeq" id="WP_250198616.1">
    <property type="nucleotide sequence ID" value="NZ_CP097636.1"/>
</dbReference>
<sequence>MTLPTAGPDAARPPVTPVVPRGPQVPSARREAQPTQPRVLQSPRAPGQMSFVFRRPA</sequence>
<dbReference type="Proteomes" id="UP001056201">
    <property type="component" value="Chromosome 2"/>
</dbReference>
<dbReference type="EMBL" id="CP097636">
    <property type="protein sequence ID" value="URI10409.1"/>
    <property type="molecule type" value="Genomic_DNA"/>
</dbReference>
<reference evidence="2" key="1">
    <citation type="submission" date="2022-05" db="EMBL/GenBank/DDBJ databases">
        <title>An RpoN-dependent PEP-CTERM gene is involved in floc formation of an Aquincola tertiaricarbonis strain.</title>
        <authorList>
            <person name="Qiu D."/>
            <person name="Xia M."/>
        </authorList>
    </citation>
    <scope>NUCLEOTIDE SEQUENCE</scope>
    <source>
        <strain evidence="2">RN12</strain>
    </source>
</reference>
<accession>A0ABY4SGR9</accession>
<feature type="region of interest" description="Disordered" evidence="1">
    <location>
        <begin position="1"/>
        <end position="57"/>
    </location>
</feature>
<proteinExistence type="predicted"/>
<evidence type="ECO:0000256" key="1">
    <source>
        <dbReference type="SAM" id="MobiDB-lite"/>
    </source>
</evidence>
<evidence type="ECO:0000313" key="2">
    <source>
        <dbReference type="EMBL" id="URI10409.1"/>
    </source>
</evidence>
<organism evidence="2 3">
    <name type="scientific">Aquincola tertiaricarbonis</name>
    <dbReference type="NCBI Taxonomy" id="391953"/>
    <lineage>
        <taxon>Bacteria</taxon>
        <taxon>Pseudomonadati</taxon>
        <taxon>Pseudomonadota</taxon>
        <taxon>Betaproteobacteria</taxon>
        <taxon>Burkholderiales</taxon>
        <taxon>Sphaerotilaceae</taxon>
        <taxon>Aquincola</taxon>
    </lineage>
</organism>
<keyword evidence="3" id="KW-1185">Reference proteome</keyword>
<protein>
    <submittedName>
        <fullName evidence="2">Uncharacterized protein</fullName>
    </submittedName>
</protein>
<evidence type="ECO:0000313" key="3">
    <source>
        <dbReference type="Proteomes" id="UP001056201"/>
    </source>
</evidence>
<gene>
    <name evidence="2" type="ORF">MW290_15450</name>
</gene>
<name>A0ABY4SGR9_AQUTE</name>